<dbReference type="InterPro" id="IPR018201">
    <property type="entry name" value="Ketoacyl_synth_AS"/>
</dbReference>
<dbReference type="Gene3D" id="3.40.47.10">
    <property type="match status" value="1"/>
</dbReference>
<sequence length="1230" mass="137533">MSTINNNTSLEAIALIGISCEFAGDIHSPNDLWDALKESRDVGSTTPIDRFDLESFTAHMINMDNNGQLRQKLLRAGYFMSNQQWDMFEPSFFDLSDAEAGSVDPCHRLLMLKFVHLLDDAGYSVEKINGTKTSVHIGQFSTDHAIATTRMRPEHRSRFHGPNSLLYNASTRLSYHFNLHGPNVSLDVACSSSLEALHMAVQCLRTNEADMAVCGGVNGIFAPENFLQSSLIGAQSPDGRSRSFSADANGYAKGDGLGLLLLKRLSDAERDGDRIYCVIRDVLSGHDGNEDKLNFVVPSAAGQGRLLANIYSRNNFDTRKILFVEAHGTGTPVGDPIEANCLGRFFNRSNLDPPLLLGSIKSNLGHTEGAAGVASLIKVAMCMHHRGITANMQFTSLNPKIDAQKYNLHIVQNFIPFPTLPNNEKIAIGVNSFGMGGTTTHAIIEEYQPNKKTSIENGHINGYHIKSKQYFTFIFSTKSRQSLNDQLIEFNHWLEIKPINDLDDDQAFLQRISQQLLLKRTISYTHSAIFVFLNRQQLQEQINAFLTEQASPGLSIISRPTKPLAQKICFVFSGQGPQWWAMGRQLYESEPLFNKWINLIDGEMTKINKGEWRLLEELIEKKNEQESRINDTNIAQPTLFAIQVALAALLVSWNIYPSSIISHSAGDQAAAFVAGRLSLEEAVRVVYHRSRLQNRNTRQGGRMLAVSMSEEEVQNKLLKGIEHLACIAVVNSPRSVTISGDEKTIDEIQQILSISYPNVFKARLRIENAFHSYQMNRFDIEKEMLSSLKDIRGFPIQDQKQIFDPICAKAKLYSSVIGGKMNDNIPVDGQYWWSNVRQAVRFYDAIAAIIKDEVAKFWFHIVLILVICLAYLFPNVGKTGGYIRSEWTVKLGCIILLFFLSGLSVRTQQLLQELLHIRLHVLVQIYSLIIIPFTTYGLALLLIKLSLNKALIVGIIIMASTCTTISSNSVMTKNAMGNEYAALLNAVLGNLLGIFVSPAMIFYFLKNPVFDSLSITNNTNGQVNYGRIIKNLILTALIPFFVGQIIRLLWPKQVMDLRQKLYFAEVTSLAILTLVWAVFCTAFATGSFQAIQKKDLLILVLTDAGIYVFFSSLIMFIARLPIPCWQFSRKDTVAIMFCGATKALTIGITLINAFYGNQNQDITGVLSLPMIIYHVEQLAIGAIEVVLLKKWIERGIHKQTSVQNDNINIPLKITDDLQVVETETINVKCQ</sequence>
<dbReference type="EMBL" id="CAJNOE010000195">
    <property type="protein sequence ID" value="CAF1035179.1"/>
    <property type="molecule type" value="Genomic_DNA"/>
</dbReference>
<dbReference type="Pfam" id="PF00698">
    <property type="entry name" value="Acyl_transf_1"/>
    <property type="match status" value="1"/>
</dbReference>
<evidence type="ECO:0000256" key="1">
    <source>
        <dbReference type="ARBA" id="ARBA00006528"/>
    </source>
</evidence>
<evidence type="ECO:0000313" key="7">
    <source>
        <dbReference type="EMBL" id="CAF1035179.1"/>
    </source>
</evidence>
<dbReference type="PANTHER" id="PTHR45681:SF6">
    <property type="entry name" value="POLYKETIDE SYNTHASE 37"/>
    <property type="match status" value="1"/>
</dbReference>
<feature type="transmembrane region" description="Helical" evidence="5">
    <location>
        <begin position="949"/>
        <end position="970"/>
    </location>
</feature>
<protein>
    <recommendedName>
        <fullName evidence="6">Ketosynthase family 3 (KS3) domain-containing protein</fullName>
    </recommendedName>
</protein>
<dbReference type="GO" id="GO:0006633">
    <property type="term" value="P:fatty acid biosynthetic process"/>
    <property type="evidence" value="ECO:0007669"/>
    <property type="project" value="UniProtKB-UniPathway"/>
</dbReference>
<dbReference type="PANTHER" id="PTHR45681">
    <property type="entry name" value="POLYKETIDE SYNTHASE 44-RELATED"/>
    <property type="match status" value="1"/>
</dbReference>
<dbReference type="Pfam" id="PF00109">
    <property type="entry name" value="ketoacyl-synt"/>
    <property type="match status" value="1"/>
</dbReference>
<keyword evidence="5" id="KW-1133">Transmembrane helix</keyword>
<dbReference type="SUPFAM" id="SSF53901">
    <property type="entry name" value="Thiolase-like"/>
    <property type="match status" value="1"/>
</dbReference>
<dbReference type="GO" id="GO:0004315">
    <property type="term" value="F:3-oxoacyl-[acyl-carrier-protein] synthase activity"/>
    <property type="evidence" value="ECO:0007669"/>
    <property type="project" value="InterPro"/>
</dbReference>
<dbReference type="Pfam" id="PF02801">
    <property type="entry name" value="Ketoacyl-synt_C"/>
    <property type="match status" value="1"/>
</dbReference>
<dbReference type="InterPro" id="IPR014043">
    <property type="entry name" value="Acyl_transferase_dom"/>
</dbReference>
<feature type="domain" description="Ketosynthase family 3 (KS3)" evidence="6">
    <location>
        <begin position="10"/>
        <end position="446"/>
    </location>
</feature>
<dbReference type="InterPro" id="IPR016039">
    <property type="entry name" value="Thiolase-like"/>
</dbReference>
<keyword evidence="4" id="KW-0808">Transferase</keyword>
<feature type="transmembrane region" description="Helical" evidence="5">
    <location>
        <begin position="1062"/>
        <end position="1084"/>
    </location>
</feature>
<evidence type="ECO:0000256" key="2">
    <source>
        <dbReference type="ARBA" id="ARBA00022450"/>
    </source>
</evidence>
<reference evidence="7" key="1">
    <citation type="submission" date="2021-02" db="EMBL/GenBank/DDBJ databases">
        <authorList>
            <person name="Nowell W R."/>
        </authorList>
    </citation>
    <scope>NUCLEOTIDE SEQUENCE</scope>
</reference>
<dbReference type="InterPro" id="IPR032821">
    <property type="entry name" value="PKS_assoc"/>
</dbReference>
<keyword evidence="2" id="KW-0596">Phosphopantetheine</keyword>
<dbReference type="InterPro" id="IPR014031">
    <property type="entry name" value="Ketoacyl_synth_C"/>
</dbReference>
<dbReference type="AlphaFoldDB" id="A0A814JBD0"/>
<dbReference type="InterPro" id="IPR038770">
    <property type="entry name" value="Na+/solute_symporter_sf"/>
</dbReference>
<feature type="transmembrane region" description="Helical" evidence="5">
    <location>
        <begin position="1132"/>
        <end position="1155"/>
    </location>
</feature>
<feature type="transmembrane region" description="Helical" evidence="5">
    <location>
        <begin position="1096"/>
        <end position="1120"/>
    </location>
</feature>
<dbReference type="Gene3D" id="3.40.366.10">
    <property type="entry name" value="Malonyl-Coenzyme A Acyl Carrier Protein, domain 2"/>
    <property type="match status" value="1"/>
</dbReference>
<gene>
    <name evidence="7" type="ORF">IZO911_LOCUS19477</name>
</gene>
<evidence type="ECO:0000256" key="3">
    <source>
        <dbReference type="ARBA" id="ARBA00022553"/>
    </source>
</evidence>
<dbReference type="PROSITE" id="PS00606">
    <property type="entry name" value="KS3_1"/>
    <property type="match status" value="1"/>
</dbReference>
<keyword evidence="5" id="KW-0812">Transmembrane</keyword>
<feature type="transmembrane region" description="Helical" evidence="5">
    <location>
        <begin position="982"/>
        <end position="1005"/>
    </location>
</feature>
<evidence type="ECO:0000259" key="6">
    <source>
        <dbReference type="PROSITE" id="PS52004"/>
    </source>
</evidence>
<dbReference type="CDD" id="cd00833">
    <property type="entry name" value="PKS"/>
    <property type="match status" value="1"/>
</dbReference>
<dbReference type="PROSITE" id="PS52004">
    <property type="entry name" value="KS3_2"/>
    <property type="match status" value="1"/>
</dbReference>
<dbReference type="SMART" id="SM00827">
    <property type="entry name" value="PKS_AT"/>
    <property type="match status" value="1"/>
</dbReference>
<feature type="transmembrane region" description="Helical" evidence="5">
    <location>
        <begin position="887"/>
        <end position="905"/>
    </location>
</feature>
<feature type="transmembrane region" description="Helical" evidence="5">
    <location>
        <begin position="917"/>
        <end position="943"/>
    </location>
</feature>
<dbReference type="Pfam" id="PF16197">
    <property type="entry name" value="KAsynt_C_assoc"/>
    <property type="match status" value="1"/>
</dbReference>
<accession>A0A814JBD0</accession>
<dbReference type="SMART" id="SM00825">
    <property type="entry name" value="PKS_KS"/>
    <property type="match status" value="1"/>
</dbReference>
<dbReference type="InterPro" id="IPR050444">
    <property type="entry name" value="Polyketide_Synthase"/>
</dbReference>
<dbReference type="InterPro" id="IPR016035">
    <property type="entry name" value="Acyl_Trfase/lysoPLipase"/>
</dbReference>
<dbReference type="Gene3D" id="1.20.1530.20">
    <property type="match status" value="1"/>
</dbReference>
<keyword evidence="3" id="KW-0597">Phosphoprotein</keyword>
<feature type="transmembrane region" description="Helical" evidence="5">
    <location>
        <begin position="1025"/>
        <end position="1050"/>
    </location>
</feature>
<dbReference type="SUPFAM" id="SSF55048">
    <property type="entry name" value="Probable ACP-binding domain of malonyl-CoA ACP transacylase"/>
    <property type="match status" value="1"/>
</dbReference>
<dbReference type="InterPro" id="IPR016036">
    <property type="entry name" value="Malonyl_transacylase_ACP-bd"/>
</dbReference>
<dbReference type="Pfam" id="PF13593">
    <property type="entry name" value="SBF_like"/>
    <property type="match status" value="1"/>
</dbReference>
<dbReference type="InterPro" id="IPR014030">
    <property type="entry name" value="Ketoacyl_synth_N"/>
</dbReference>
<dbReference type="InterPro" id="IPR020841">
    <property type="entry name" value="PKS_Beta-ketoAc_synthase_dom"/>
</dbReference>
<organism evidence="7 8">
    <name type="scientific">Adineta steineri</name>
    <dbReference type="NCBI Taxonomy" id="433720"/>
    <lineage>
        <taxon>Eukaryota</taxon>
        <taxon>Metazoa</taxon>
        <taxon>Spiralia</taxon>
        <taxon>Gnathifera</taxon>
        <taxon>Rotifera</taxon>
        <taxon>Eurotatoria</taxon>
        <taxon>Bdelloidea</taxon>
        <taxon>Adinetida</taxon>
        <taxon>Adinetidae</taxon>
        <taxon>Adineta</taxon>
    </lineage>
</organism>
<dbReference type="Proteomes" id="UP000663860">
    <property type="component" value="Unassembled WGS sequence"/>
</dbReference>
<dbReference type="InterPro" id="IPR016833">
    <property type="entry name" value="Put_Na-Bile_cotransptr"/>
</dbReference>
<keyword evidence="5" id="KW-0472">Membrane</keyword>
<evidence type="ECO:0000256" key="4">
    <source>
        <dbReference type="ARBA" id="ARBA00022679"/>
    </source>
</evidence>
<dbReference type="UniPathway" id="UPA00094"/>
<comment type="caution">
    <text evidence="7">The sequence shown here is derived from an EMBL/GenBank/DDBJ whole genome shotgun (WGS) entry which is preliminary data.</text>
</comment>
<evidence type="ECO:0000313" key="8">
    <source>
        <dbReference type="Proteomes" id="UP000663860"/>
    </source>
</evidence>
<name>A0A814JBD0_9BILA</name>
<dbReference type="InterPro" id="IPR001227">
    <property type="entry name" value="Ac_transferase_dom_sf"/>
</dbReference>
<feature type="transmembrane region" description="Helical" evidence="5">
    <location>
        <begin position="857"/>
        <end position="875"/>
    </location>
</feature>
<proteinExistence type="inferred from homology"/>
<comment type="similarity">
    <text evidence="1">Belongs to the bile acid:sodium symporter (BASS) (TC 2.A.28) family.</text>
</comment>
<dbReference type="SUPFAM" id="SSF52151">
    <property type="entry name" value="FabD/lysophospholipase-like"/>
    <property type="match status" value="1"/>
</dbReference>
<evidence type="ECO:0000256" key="5">
    <source>
        <dbReference type="SAM" id="Phobius"/>
    </source>
</evidence>